<evidence type="ECO:0000259" key="1">
    <source>
        <dbReference type="Pfam" id="PF08522"/>
    </source>
</evidence>
<feature type="domain" description="BT-3987-like N-terminal" evidence="1">
    <location>
        <begin position="62"/>
        <end position="170"/>
    </location>
</feature>
<keyword evidence="4" id="KW-1185">Reference proteome</keyword>
<sequence>MKQLKHKFFKGLCILSVLSLPSCLKDNPKTFTLDGVATSFSELNPINYLNKTANGGSYLANLNSYFMTLRLDSSGMATDSVQLQLGGPILNKDVTVTVDLDNTGFSAFNAKNGNAYQLLPTEFYTIPNKQVTFKAGTRDENIFIQFKNTNQIDFSKKYILPIIITDAQGYDISGNFGSTMYALVAGNKYMGLYNSVGQRVMGKNTYSINDLKYVHDLSGLLSLYNNYPSAGGNGVTLPTSPVPNKVVLNAADQTIYASIGQQMDLTVNPDNSVTVSNDYLYGFGIQTYNIVSGPSSYDPTNHIFNLSYGFKDPWTGDSAVVKETMTLIR</sequence>
<dbReference type="RefSeq" id="WP_150416539.1">
    <property type="nucleotide sequence ID" value="NZ_VYQF01000009.1"/>
</dbReference>
<evidence type="ECO:0000313" key="4">
    <source>
        <dbReference type="Proteomes" id="UP000326903"/>
    </source>
</evidence>
<organism evidence="3 4">
    <name type="scientific">Ginsengibacter hankyongi</name>
    <dbReference type="NCBI Taxonomy" id="2607284"/>
    <lineage>
        <taxon>Bacteria</taxon>
        <taxon>Pseudomonadati</taxon>
        <taxon>Bacteroidota</taxon>
        <taxon>Chitinophagia</taxon>
        <taxon>Chitinophagales</taxon>
        <taxon>Chitinophagaceae</taxon>
        <taxon>Ginsengibacter</taxon>
    </lineage>
</organism>
<dbReference type="Gene3D" id="2.60.40.1740">
    <property type="entry name" value="hypothetical protein (bacova_03559)"/>
    <property type="match status" value="1"/>
</dbReference>
<reference evidence="3 4" key="1">
    <citation type="submission" date="2019-09" db="EMBL/GenBank/DDBJ databases">
        <title>Draft genome sequence of Ginsengibacter sp. BR5-29.</title>
        <authorList>
            <person name="Im W.-T."/>
        </authorList>
    </citation>
    <scope>NUCLEOTIDE SEQUENCE [LARGE SCALE GENOMIC DNA]</scope>
    <source>
        <strain evidence="3 4">BR5-29</strain>
    </source>
</reference>
<feature type="domain" description="BT-3044-like C-terminal" evidence="2">
    <location>
        <begin position="258"/>
        <end position="326"/>
    </location>
</feature>
<evidence type="ECO:0000313" key="3">
    <source>
        <dbReference type="EMBL" id="KAA9036072.1"/>
    </source>
</evidence>
<name>A0A5J5ID23_9BACT</name>
<evidence type="ECO:0000259" key="2">
    <source>
        <dbReference type="Pfam" id="PF14274"/>
    </source>
</evidence>
<gene>
    <name evidence="3" type="ORF">FW778_19445</name>
</gene>
<comment type="caution">
    <text evidence="3">The sequence shown here is derived from an EMBL/GenBank/DDBJ whole genome shotgun (WGS) entry which is preliminary data.</text>
</comment>
<proteinExistence type="predicted"/>
<accession>A0A5J5ID23</accession>
<dbReference type="EMBL" id="VYQF01000009">
    <property type="protein sequence ID" value="KAA9036072.1"/>
    <property type="molecule type" value="Genomic_DNA"/>
</dbReference>
<dbReference type="Proteomes" id="UP000326903">
    <property type="component" value="Unassembled WGS sequence"/>
</dbReference>
<dbReference type="AlphaFoldDB" id="A0A5J5ID23"/>
<dbReference type="Pfam" id="PF08522">
    <property type="entry name" value="BT_3987-like_N"/>
    <property type="match status" value="1"/>
</dbReference>
<dbReference type="InterPro" id="IPR013728">
    <property type="entry name" value="BT_3987-like_N"/>
</dbReference>
<dbReference type="InterPro" id="IPR025371">
    <property type="entry name" value="BT_3044-like_C"/>
</dbReference>
<protein>
    <submittedName>
        <fullName evidence="3">DUF1735 domain-containing protein</fullName>
    </submittedName>
</protein>
<dbReference type="Pfam" id="PF14274">
    <property type="entry name" value="BT_3044-like_C"/>
    <property type="match status" value="1"/>
</dbReference>